<dbReference type="Gene3D" id="3.40.33.10">
    <property type="entry name" value="CAP"/>
    <property type="match status" value="1"/>
</dbReference>
<evidence type="ECO:0000259" key="2">
    <source>
        <dbReference type="Pfam" id="PF00188"/>
    </source>
</evidence>
<evidence type="ECO:0000313" key="3">
    <source>
        <dbReference type="EMBL" id="MBB4660753.1"/>
    </source>
</evidence>
<dbReference type="Proteomes" id="UP000585272">
    <property type="component" value="Unassembled WGS sequence"/>
</dbReference>
<dbReference type="CDD" id="cd05379">
    <property type="entry name" value="CAP_bacterial"/>
    <property type="match status" value="1"/>
</dbReference>
<sequence length="186" mass="19656">MLRSVGSRMAAAVVALATGLILLATMPAAARACAGANASPGANLKRASAATLCLLNRQRKAHGLRPLRVNGALRKAAARHSRDMARRNFFSHTSPGNVSFDQRIRRANYRPRGGWSIGENIAWGSGHLASPASIVRSWMNSPGHRANILNRGFRKIGVGVARGVPFAASAAVSRSGGLYTTDFGSR</sequence>
<dbReference type="Pfam" id="PF00188">
    <property type="entry name" value="CAP"/>
    <property type="match status" value="1"/>
</dbReference>
<comment type="caution">
    <text evidence="3">The sequence shown here is derived from an EMBL/GenBank/DDBJ whole genome shotgun (WGS) entry which is preliminary data.</text>
</comment>
<evidence type="ECO:0000313" key="4">
    <source>
        <dbReference type="Proteomes" id="UP000585272"/>
    </source>
</evidence>
<reference evidence="3 4" key="1">
    <citation type="submission" date="2020-08" db="EMBL/GenBank/DDBJ databases">
        <title>Genomic Encyclopedia of Archaeal and Bacterial Type Strains, Phase II (KMG-II): from individual species to whole genera.</title>
        <authorList>
            <person name="Goeker M."/>
        </authorList>
    </citation>
    <scope>NUCLEOTIDE SEQUENCE [LARGE SCALE GENOMIC DNA]</scope>
    <source>
        <strain evidence="3 4">DSM 23288</strain>
    </source>
</reference>
<dbReference type="InterPro" id="IPR014044">
    <property type="entry name" value="CAP_dom"/>
</dbReference>
<dbReference type="PANTHER" id="PTHR31157">
    <property type="entry name" value="SCP DOMAIN-CONTAINING PROTEIN"/>
    <property type="match status" value="1"/>
</dbReference>
<name>A0A840I933_9ACTN</name>
<dbReference type="RefSeq" id="WP_183338344.1">
    <property type="nucleotide sequence ID" value="NZ_JACHNU010000001.1"/>
</dbReference>
<proteinExistence type="predicted"/>
<feature type="signal peptide" evidence="1">
    <location>
        <begin position="1"/>
        <end position="30"/>
    </location>
</feature>
<dbReference type="AlphaFoldDB" id="A0A840I933"/>
<gene>
    <name evidence="3" type="ORF">BDZ31_000326</name>
</gene>
<keyword evidence="1" id="KW-0732">Signal</keyword>
<organism evidence="3 4">
    <name type="scientific">Conexibacter arvalis</name>
    <dbReference type="NCBI Taxonomy" id="912552"/>
    <lineage>
        <taxon>Bacteria</taxon>
        <taxon>Bacillati</taxon>
        <taxon>Actinomycetota</taxon>
        <taxon>Thermoleophilia</taxon>
        <taxon>Solirubrobacterales</taxon>
        <taxon>Conexibacteraceae</taxon>
        <taxon>Conexibacter</taxon>
    </lineage>
</organism>
<protein>
    <submittedName>
        <fullName evidence="3">Uncharacterized protein YkwD</fullName>
    </submittedName>
</protein>
<dbReference type="PANTHER" id="PTHR31157:SF1">
    <property type="entry name" value="SCP DOMAIN-CONTAINING PROTEIN"/>
    <property type="match status" value="1"/>
</dbReference>
<dbReference type="SUPFAM" id="SSF55797">
    <property type="entry name" value="PR-1-like"/>
    <property type="match status" value="1"/>
</dbReference>
<dbReference type="EMBL" id="JACHNU010000001">
    <property type="protein sequence ID" value="MBB4660753.1"/>
    <property type="molecule type" value="Genomic_DNA"/>
</dbReference>
<feature type="domain" description="SCP" evidence="2">
    <location>
        <begin position="54"/>
        <end position="162"/>
    </location>
</feature>
<keyword evidence="4" id="KW-1185">Reference proteome</keyword>
<feature type="chain" id="PRO_5032433950" evidence="1">
    <location>
        <begin position="31"/>
        <end position="186"/>
    </location>
</feature>
<accession>A0A840I933</accession>
<evidence type="ECO:0000256" key="1">
    <source>
        <dbReference type="SAM" id="SignalP"/>
    </source>
</evidence>
<dbReference type="InterPro" id="IPR035940">
    <property type="entry name" value="CAP_sf"/>
</dbReference>